<keyword evidence="9" id="KW-1185">Reference proteome</keyword>
<feature type="region of interest" description="Disordered" evidence="6">
    <location>
        <begin position="1"/>
        <end position="25"/>
    </location>
</feature>
<evidence type="ECO:0000256" key="1">
    <source>
        <dbReference type="ARBA" id="ARBA00004141"/>
    </source>
</evidence>
<protein>
    <recommendedName>
        <fullName evidence="10">Amino acid transporter</fullName>
    </recommendedName>
</protein>
<feature type="transmembrane region" description="Helical" evidence="7">
    <location>
        <begin position="379"/>
        <end position="400"/>
    </location>
</feature>
<evidence type="ECO:0000256" key="3">
    <source>
        <dbReference type="ARBA" id="ARBA00022692"/>
    </source>
</evidence>
<feature type="compositionally biased region" description="Polar residues" evidence="6">
    <location>
        <begin position="11"/>
        <end position="20"/>
    </location>
</feature>
<evidence type="ECO:0000313" key="8">
    <source>
        <dbReference type="EMBL" id="CAG8886465.1"/>
    </source>
</evidence>
<feature type="transmembrane region" description="Helical" evidence="7">
    <location>
        <begin position="44"/>
        <end position="69"/>
    </location>
</feature>
<dbReference type="InterPro" id="IPR002293">
    <property type="entry name" value="AA/rel_permease1"/>
</dbReference>
<dbReference type="GO" id="GO:0022857">
    <property type="term" value="F:transmembrane transporter activity"/>
    <property type="evidence" value="ECO:0007669"/>
    <property type="project" value="InterPro"/>
</dbReference>
<evidence type="ECO:0000313" key="9">
    <source>
        <dbReference type="Proteomes" id="UP001154252"/>
    </source>
</evidence>
<feature type="transmembrane region" description="Helical" evidence="7">
    <location>
        <begin position="194"/>
        <end position="217"/>
    </location>
</feature>
<feature type="transmembrane region" description="Helical" evidence="7">
    <location>
        <begin position="123"/>
        <end position="156"/>
    </location>
</feature>
<keyword evidence="3 7" id="KW-0812">Transmembrane</keyword>
<feature type="transmembrane region" description="Helical" evidence="7">
    <location>
        <begin position="278"/>
        <end position="301"/>
    </location>
</feature>
<keyword evidence="5 7" id="KW-0472">Membrane</keyword>
<comment type="subcellular location">
    <subcellularLocation>
        <location evidence="1">Membrane</location>
        <topology evidence="1">Multi-pass membrane protein</topology>
    </subcellularLocation>
</comment>
<dbReference type="PANTHER" id="PTHR45649:SF24">
    <property type="entry name" value="TRANSPORT PROTEIN, PUTATIVE (AFU_ORTHOLOGUE AFUA_2G15150)-RELATED"/>
    <property type="match status" value="1"/>
</dbReference>
<dbReference type="GO" id="GO:0016020">
    <property type="term" value="C:membrane"/>
    <property type="evidence" value="ECO:0007669"/>
    <property type="project" value="UniProtKB-SubCell"/>
</dbReference>
<dbReference type="PANTHER" id="PTHR45649">
    <property type="entry name" value="AMINO-ACID PERMEASE BAT1"/>
    <property type="match status" value="1"/>
</dbReference>
<feature type="transmembrane region" description="Helical" evidence="7">
    <location>
        <begin position="168"/>
        <end position="187"/>
    </location>
</feature>
<feature type="transmembrane region" description="Helical" evidence="7">
    <location>
        <begin position="321"/>
        <end position="344"/>
    </location>
</feature>
<dbReference type="Pfam" id="PF13520">
    <property type="entry name" value="AA_permease_2"/>
    <property type="match status" value="1"/>
</dbReference>
<dbReference type="PIRSF" id="PIRSF006060">
    <property type="entry name" value="AA_transporter"/>
    <property type="match status" value="1"/>
</dbReference>
<dbReference type="Proteomes" id="UP001154252">
    <property type="component" value="Unassembled WGS sequence"/>
</dbReference>
<keyword evidence="4 7" id="KW-1133">Transmembrane helix</keyword>
<proteinExistence type="predicted"/>
<keyword evidence="2" id="KW-0813">Transport</keyword>
<evidence type="ECO:0000256" key="4">
    <source>
        <dbReference type="ARBA" id="ARBA00022989"/>
    </source>
</evidence>
<comment type="caution">
    <text evidence="8">The sequence shown here is derived from an EMBL/GenBank/DDBJ whole genome shotgun (WGS) entry which is preliminary data.</text>
</comment>
<dbReference type="EMBL" id="CAJVRC010000835">
    <property type="protein sequence ID" value="CAG8886465.1"/>
    <property type="molecule type" value="Genomic_DNA"/>
</dbReference>
<feature type="transmembrane region" description="Helical" evidence="7">
    <location>
        <begin position="75"/>
        <end position="102"/>
    </location>
</feature>
<feature type="transmembrane region" description="Helical" evidence="7">
    <location>
        <begin position="502"/>
        <end position="523"/>
    </location>
</feature>
<feature type="transmembrane region" description="Helical" evidence="7">
    <location>
        <begin position="471"/>
        <end position="496"/>
    </location>
</feature>
<evidence type="ECO:0000256" key="2">
    <source>
        <dbReference type="ARBA" id="ARBA00022448"/>
    </source>
</evidence>
<organism evidence="8 9">
    <name type="scientific">Penicillium egyptiacum</name>
    <dbReference type="NCBI Taxonomy" id="1303716"/>
    <lineage>
        <taxon>Eukaryota</taxon>
        <taxon>Fungi</taxon>
        <taxon>Dikarya</taxon>
        <taxon>Ascomycota</taxon>
        <taxon>Pezizomycotina</taxon>
        <taxon>Eurotiomycetes</taxon>
        <taxon>Eurotiomycetidae</taxon>
        <taxon>Eurotiales</taxon>
        <taxon>Aspergillaceae</taxon>
        <taxon>Penicillium</taxon>
    </lineage>
</organism>
<feature type="transmembrane region" description="Helical" evidence="7">
    <location>
        <begin position="426"/>
        <end position="451"/>
    </location>
</feature>
<evidence type="ECO:0000256" key="5">
    <source>
        <dbReference type="ARBA" id="ARBA00023136"/>
    </source>
</evidence>
<evidence type="ECO:0000256" key="7">
    <source>
        <dbReference type="SAM" id="Phobius"/>
    </source>
</evidence>
<reference evidence="8" key="1">
    <citation type="submission" date="2021-07" db="EMBL/GenBank/DDBJ databases">
        <authorList>
            <person name="Branca A.L. A."/>
        </authorList>
    </citation>
    <scope>NUCLEOTIDE SEQUENCE</scope>
</reference>
<accession>A0A9W4P1H9</accession>
<dbReference type="OrthoDB" id="4476201at2759"/>
<dbReference type="AlphaFoldDB" id="A0A9W4P1H9"/>
<evidence type="ECO:0008006" key="10">
    <source>
        <dbReference type="Google" id="ProtNLM"/>
    </source>
</evidence>
<feature type="transmembrane region" description="Helical" evidence="7">
    <location>
        <begin position="237"/>
        <end position="257"/>
    </location>
</feature>
<evidence type="ECO:0000256" key="6">
    <source>
        <dbReference type="SAM" id="MobiDB-lite"/>
    </source>
</evidence>
<sequence length="543" mass="59323">MEQNDAIVSDKAQQTQSAQEQEVWHGDVTSIGNREPHLRKDFNFFRLLALGYNTSNSWLAIATSLALAVSSGGTVTLLFGIICVAFTMGCTGLSIAELANVYPTVGGQYHFTSILSPSRHSRWLSYACGWIGVCSWIAIAASVGLIIAQCVLAMAIYFNPTFDAKEWHYFLVYQVVHLIAIAFNVFLVNKVAWIYTCGFILSLSAYFVISIVCPVRAPAHLDSREIWTMFTNSSAGWSDGVCFLAGLSTPSYMLIGLDSTLHLADECHQPARIIPKAIVTTVIVGFVTAFTFAVALCYSLTDLEALLTTSTNFPVYILWKQATSSIICATIFMVALLVIMLIALNGMHQTASRLTWSFACDDALILARYFNRIHPDLEVPVNALLLNYAACFLLGILYLVSSSGKVTSANDPSFKSFNLIHSLPPAFNAFIGTSIILSTVSIGIPISLLLYQGRSAEYLPATRTFRLPSPIGFFCNSIAVVWSIIVTIFFCFPTAFPVTASNMNYASAVLGIVLMLGVLNWFLSARTEYQGPRLEIVGSIGDC</sequence>
<dbReference type="Gene3D" id="1.20.1740.10">
    <property type="entry name" value="Amino acid/polyamine transporter I"/>
    <property type="match status" value="1"/>
</dbReference>
<name>A0A9W4P1H9_9EURO</name>
<gene>
    <name evidence="8" type="ORF">PEGY_LOCUS880</name>
</gene>